<feature type="transmembrane region" description="Helical" evidence="1">
    <location>
        <begin position="216"/>
        <end position="236"/>
    </location>
</feature>
<keyword evidence="3" id="KW-1185">Reference proteome</keyword>
<evidence type="ECO:0000313" key="3">
    <source>
        <dbReference type="Proteomes" id="UP001195571"/>
    </source>
</evidence>
<feature type="transmembrane region" description="Helical" evidence="1">
    <location>
        <begin position="12"/>
        <end position="32"/>
    </location>
</feature>
<name>A0ABS5CXV6_9MOLU</name>
<sequence length="238" mass="28654">MKINNLKHYPKKVINFPLGILISCCIAFFSMHEAVNNGRKYCSLGLFTKQNTLLINVFLLLSLCHQFKKLKIYPYLNFICLMNCFVVMFFCLLIPEQKYIYFAEHKILTSFFLFYYFFIDDSVINIKKFYIGIIYPLIYFLISLLIGCYNPYLYPYLEKMPDLFQSDTLKVFELTVIFFIVLIIFLFLSFCMVNAKRKIIQQKYDIVYIQKYKNKFYQAIFLMIFLCSLLQLYFSFRN</sequence>
<dbReference type="EMBL" id="JACAOD020000002">
    <property type="protein sequence ID" value="MBP5835818.1"/>
    <property type="molecule type" value="Genomic_DNA"/>
</dbReference>
<comment type="caution">
    <text evidence="2">The sequence shown here is derived from an EMBL/GenBank/DDBJ whole genome shotgun (WGS) entry which is preliminary data.</text>
</comment>
<dbReference type="RefSeq" id="WP_203552081.1">
    <property type="nucleotide sequence ID" value="NZ_JACAOD020000002.1"/>
</dbReference>
<evidence type="ECO:0000313" key="2">
    <source>
        <dbReference type="EMBL" id="MBP5835818.1"/>
    </source>
</evidence>
<dbReference type="Proteomes" id="UP001195571">
    <property type="component" value="Unassembled WGS sequence"/>
</dbReference>
<keyword evidence="1" id="KW-0472">Membrane</keyword>
<evidence type="ECO:0000256" key="1">
    <source>
        <dbReference type="SAM" id="Phobius"/>
    </source>
</evidence>
<organism evidence="2 3">
    <name type="scientific">Candidatus Phytoplasma meliae</name>
    <dbReference type="NCBI Taxonomy" id="1848402"/>
    <lineage>
        <taxon>Bacteria</taxon>
        <taxon>Bacillati</taxon>
        <taxon>Mycoplasmatota</taxon>
        <taxon>Mollicutes</taxon>
        <taxon>Acholeplasmatales</taxon>
        <taxon>Acholeplasmataceae</taxon>
        <taxon>Candidatus Phytoplasma</taxon>
        <taxon>16SrXIII (Mexican periwinkle virescence group)</taxon>
    </lineage>
</organism>
<feature type="transmembrane region" description="Helical" evidence="1">
    <location>
        <begin position="101"/>
        <end position="118"/>
    </location>
</feature>
<feature type="transmembrane region" description="Helical" evidence="1">
    <location>
        <begin position="44"/>
        <end position="63"/>
    </location>
</feature>
<keyword evidence="1" id="KW-1133">Transmembrane helix</keyword>
<dbReference type="PROSITE" id="PS51257">
    <property type="entry name" value="PROKAR_LIPOPROTEIN"/>
    <property type="match status" value="1"/>
</dbReference>
<feature type="transmembrane region" description="Helical" evidence="1">
    <location>
        <begin position="174"/>
        <end position="195"/>
    </location>
</feature>
<proteinExistence type="predicted"/>
<evidence type="ECO:0008006" key="4">
    <source>
        <dbReference type="Google" id="ProtNLM"/>
    </source>
</evidence>
<reference evidence="2" key="1">
    <citation type="submission" date="2021-04" db="EMBL/GenBank/DDBJ databases">
        <title>Genomic features of Candidatus Phytoplasma meliae isolate ChTYXIII (1SrXIII-G).</title>
        <authorList>
            <person name="Fernandez F.D."/>
            <person name="Conci L.R."/>
        </authorList>
    </citation>
    <scope>NUCLEOTIDE SEQUENCE [LARGE SCALE GENOMIC DNA]</scope>
    <source>
        <strain evidence="2">ChTYXIII-Mo</strain>
    </source>
</reference>
<feature type="transmembrane region" description="Helical" evidence="1">
    <location>
        <begin position="75"/>
        <end position="95"/>
    </location>
</feature>
<feature type="transmembrane region" description="Helical" evidence="1">
    <location>
        <begin position="130"/>
        <end position="154"/>
    </location>
</feature>
<gene>
    <name evidence="2" type="ORF">CHTY_001060</name>
</gene>
<protein>
    <recommendedName>
        <fullName evidence="4">Integral membrane protein</fullName>
    </recommendedName>
</protein>
<keyword evidence="1" id="KW-0812">Transmembrane</keyword>
<accession>A0ABS5CXV6</accession>